<feature type="compositionally biased region" description="Basic and acidic residues" evidence="1">
    <location>
        <begin position="32"/>
        <end position="42"/>
    </location>
</feature>
<organism evidence="2 3">
    <name type="scientific">Erythranthe guttata</name>
    <name type="common">Yellow monkey flower</name>
    <name type="synonym">Mimulus guttatus</name>
    <dbReference type="NCBI Taxonomy" id="4155"/>
    <lineage>
        <taxon>Eukaryota</taxon>
        <taxon>Viridiplantae</taxon>
        <taxon>Streptophyta</taxon>
        <taxon>Embryophyta</taxon>
        <taxon>Tracheophyta</taxon>
        <taxon>Spermatophyta</taxon>
        <taxon>Magnoliopsida</taxon>
        <taxon>eudicotyledons</taxon>
        <taxon>Gunneridae</taxon>
        <taxon>Pentapetalae</taxon>
        <taxon>asterids</taxon>
        <taxon>lamiids</taxon>
        <taxon>Lamiales</taxon>
        <taxon>Phrymaceae</taxon>
        <taxon>Erythranthe</taxon>
    </lineage>
</organism>
<dbReference type="EMBL" id="KI632201">
    <property type="protein sequence ID" value="EYU22459.1"/>
    <property type="molecule type" value="Genomic_DNA"/>
</dbReference>
<evidence type="ECO:0000313" key="2">
    <source>
        <dbReference type="EMBL" id="EYU22459.1"/>
    </source>
</evidence>
<dbReference type="STRING" id="4155.A0A022Q4B6"/>
<accession>A0A022Q4B6</accession>
<evidence type="ECO:0000256" key="1">
    <source>
        <dbReference type="SAM" id="MobiDB-lite"/>
    </source>
</evidence>
<feature type="region of interest" description="Disordered" evidence="1">
    <location>
        <begin position="1"/>
        <end position="42"/>
    </location>
</feature>
<dbReference type="PANTHER" id="PTHR33386">
    <property type="entry name" value="OS02G0740600 PROTEIN"/>
    <property type="match status" value="1"/>
</dbReference>
<evidence type="ECO:0000313" key="3">
    <source>
        <dbReference type="Proteomes" id="UP000030748"/>
    </source>
</evidence>
<sequence>MGSSGNPWEGDGAAAAEQPPVTGSSNPKLSKKMSEKFERTKEVASTGFEKTKVVTAAGFEKTKVAAKKVKDGASVGVNWIKLKYNKSKLFQKK</sequence>
<dbReference type="PhylomeDB" id="A0A022Q4B6"/>
<keyword evidence="3" id="KW-1185">Reference proteome</keyword>
<name>A0A022Q4B6_ERYGU</name>
<proteinExistence type="predicted"/>
<reference evidence="2 3" key="1">
    <citation type="journal article" date="2013" name="Proc. Natl. Acad. Sci. U.S.A.">
        <title>Fine-scale variation in meiotic recombination in Mimulus inferred from population shotgun sequencing.</title>
        <authorList>
            <person name="Hellsten U."/>
            <person name="Wright K.M."/>
            <person name="Jenkins J."/>
            <person name="Shu S."/>
            <person name="Yuan Y."/>
            <person name="Wessler S.R."/>
            <person name="Schmutz J."/>
            <person name="Willis J.H."/>
            <person name="Rokhsar D.S."/>
        </authorList>
    </citation>
    <scope>NUCLEOTIDE SEQUENCE [LARGE SCALE GENOMIC DNA]</scope>
    <source>
        <strain evidence="3">cv. DUN x IM62</strain>
    </source>
</reference>
<dbReference type="eggNOG" id="ENOG502T011">
    <property type="taxonomic scope" value="Eukaryota"/>
</dbReference>
<protein>
    <submittedName>
        <fullName evidence="2">Uncharacterized protein</fullName>
    </submittedName>
</protein>
<dbReference type="PANTHER" id="PTHR33386:SF23">
    <property type="match status" value="1"/>
</dbReference>
<dbReference type="AlphaFoldDB" id="A0A022Q4B6"/>
<dbReference type="Proteomes" id="UP000030748">
    <property type="component" value="Unassembled WGS sequence"/>
</dbReference>
<gene>
    <name evidence="2" type="ORF">MIMGU_mgv1a017102mg</name>
</gene>